<name>A0AAD5RAE6_PARTN</name>
<gene>
    <name evidence="2" type="ORF">KIN20_034485</name>
</gene>
<sequence>MWVFHLSTPLLFLFSSFISVSSKHMSSHGASIISRMFQFKQLREVNVLSDLEKRGQLLANLRLVSDELHPLTGRTVVLRRVFLDHHKLDHSKIFRAGKAAFSTEFILDSFIERTTVDVFPVFLGISR</sequence>
<dbReference type="Proteomes" id="UP001196413">
    <property type="component" value="Unassembled WGS sequence"/>
</dbReference>
<dbReference type="EMBL" id="JAHQIW010007130">
    <property type="protein sequence ID" value="KAJ1372348.1"/>
    <property type="molecule type" value="Genomic_DNA"/>
</dbReference>
<keyword evidence="3" id="KW-1185">Reference proteome</keyword>
<evidence type="ECO:0000313" key="3">
    <source>
        <dbReference type="Proteomes" id="UP001196413"/>
    </source>
</evidence>
<proteinExistence type="predicted"/>
<evidence type="ECO:0000256" key="1">
    <source>
        <dbReference type="SAM" id="SignalP"/>
    </source>
</evidence>
<keyword evidence="1" id="KW-0732">Signal</keyword>
<reference evidence="2" key="1">
    <citation type="submission" date="2021-06" db="EMBL/GenBank/DDBJ databases">
        <title>Parelaphostrongylus tenuis whole genome reference sequence.</title>
        <authorList>
            <person name="Garwood T.J."/>
            <person name="Larsen P.A."/>
            <person name="Fountain-Jones N.M."/>
            <person name="Garbe J.R."/>
            <person name="Macchietto M.G."/>
            <person name="Kania S.A."/>
            <person name="Gerhold R.W."/>
            <person name="Richards J.E."/>
            <person name="Wolf T.M."/>
        </authorList>
    </citation>
    <scope>NUCLEOTIDE SEQUENCE</scope>
    <source>
        <strain evidence="2">MNPRO001-30</strain>
        <tissue evidence="2">Meninges</tissue>
    </source>
</reference>
<dbReference type="AlphaFoldDB" id="A0AAD5RAE6"/>
<protein>
    <submittedName>
        <fullName evidence="2">Uncharacterized protein</fullName>
    </submittedName>
</protein>
<feature type="signal peptide" evidence="1">
    <location>
        <begin position="1"/>
        <end position="22"/>
    </location>
</feature>
<feature type="chain" id="PRO_5042232634" evidence="1">
    <location>
        <begin position="23"/>
        <end position="127"/>
    </location>
</feature>
<organism evidence="2 3">
    <name type="scientific">Parelaphostrongylus tenuis</name>
    <name type="common">Meningeal worm</name>
    <dbReference type="NCBI Taxonomy" id="148309"/>
    <lineage>
        <taxon>Eukaryota</taxon>
        <taxon>Metazoa</taxon>
        <taxon>Ecdysozoa</taxon>
        <taxon>Nematoda</taxon>
        <taxon>Chromadorea</taxon>
        <taxon>Rhabditida</taxon>
        <taxon>Rhabditina</taxon>
        <taxon>Rhabditomorpha</taxon>
        <taxon>Strongyloidea</taxon>
        <taxon>Metastrongylidae</taxon>
        <taxon>Parelaphostrongylus</taxon>
    </lineage>
</organism>
<evidence type="ECO:0000313" key="2">
    <source>
        <dbReference type="EMBL" id="KAJ1372348.1"/>
    </source>
</evidence>
<accession>A0AAD5RAE6</accession>
<comment type="caution">
    <text evidence="2">The sequence shown here is derived from an EMBL/GenBank/DDBJ whole genome shotgun (WGS) entry which is preliminary data.</text>
</comment>